<reference evidence="2" key="1">
    <citation type="submission" date="2021-02" db="EMBL/GenBank/DDBJ databases">
        <authorList>
            <person name="Nowell W R."/>
        </authorList>
    </citation>
    <scope>NUCLEOTIDE SEQUENCE</scope>
</reference>
<keyword evidence="4" id="KW-1185">Reference proteome</keyword>
<sequence length="440" mass="49509">MPTVHQTVDQQNILFKKQENKIQENNQINLSNHIQETSSEDINIKNVKEQEQIKLERNSKSSDVLCKILATSVSVNICNIIQHKLIKPVSQTGIDCGMKKLTAGIDKELNDKMNNLKALRRTEFFQNKDKDNRIGKEHKNGMKDKAALAKANQMIENIKTGGEAGLPQLGPLSDATDRPIRVLDENGQLVCIIGEDKGGKPLEVEYHKPNENNPSGHWTWRGRKEPVEYNTGKNNCLFNVIAEQTGKKPIELRKDTASMMENDKENLANQADDIKRLEQYKKDALIMGGCPTYTKETAKKTIDNSEGKKPYLSKAPGHARHHTEDKNIDHSAKGQHTTFEKSINMDQSFEGMMSADPTITEYTTDTHPILQELTDDVQKVVVTSSAVPSPTDGPAHMNSYNLGVLKAPSMYPLMAYGLFSVVRKTVEVNMMQMLRYMYNQ</sequence>
<feature type="compositionally biased region" description="Basic and acidic residues" evidence="1">
    <location>
        <begin position="322"/>
        <end position="332"/>
    </location>
</feature>
<dbReference type="OrthoDB" id="10068408at2759"/>
<proteinExistence type="predicted"/>
<feature type="region of interest" description="Disordered" evidence="1">
    <location>
        <begin position="303"/>
        <end position="335"/>
    </location>
</feature>
<organism evidence="2 4">
    <name type="scientific">Didymodactylos carnosus</name>
    <dbReference type="NCBI Taxonomy" id="1234261"/>
    <lineage>
        <taxon>Eukaryota</taxon>
        <taxon>Metazoa</taxon>
        <taxon>Spiralia</taxon>
        <taxon>Gnathifera</taxon>
        <taxon>Rotifera</taxon>
        <taxon>Eurotatoria</taxon>
        <taxon>Bdelloidea</taxon>
        <taxon>Philodinida</taxon>
        <taxon>Philodinidae</taxon>
        <taxon>Didymodactylos</taxon>
    </lineage>
</organism>
<dbReference type="Proteomes" id="UP000663829">
    <property type="component" value="Unassembled WGS sequence"/>
</dbReference>
<protein>
    <submittedName>
        <fullName evidence="2">Uncharacterized protein</fullName>
    </submittedName>
</protein>
<name>A0A815W812_9BILA</name>
<dbReference type="Proteomes" id="UP000681722">
    <property type="component" value="Unassembled WGS sequence"/>
</dbReference>
<dbReference type="EMBL" id="CAJOBC010091359">
    <property type="protein sequence ID" value="CAF4400079.1"/>
    <property type="molecule type" value="Genomic_DNA"/>
</dbReference>
<evidence type="ECO:0000313" key="3">
    <source>
        <dbReference type="EMBL" id="CAF4400079.1"/>
    </source>
</evidence>
<accession>A0A815W812</accession>
<evidence type="ECO:0000313" key="4">
    <source>
        <dbReference type="Proteomes" id="UP000663829"/>
    </source>
</evidence>
<comment type="caution">
    <text evidence="2">The sequence shown here is derived from an EMBL/GenBank/DDBJ whole genome shotgun (WGS) entry which is preliminary data.</text>
</comment>
<evidence type="ECO:0000256" key="1">
    <source>
        <dbReference type="SAM" id="MobiDB-lite"/>
    </source>
</evidence>
<gene>
    <name evidence="2" type="ORF">GPM918_LOCUS38564</name>
    <name evidence="3" type="ORF">SRO942_LOCUS39396</name>
</gene>
<dbReference type="AlphaFoldDB" id="A0A815W812"/>
<evidence type="ECO:0000313" key="2">
    <source>
        <dbReference type="EMBL" id="CAF1539847.1"/>
    </source>
</evidence>
<dbReference type="EMBL" id="CAJNOQ010025730">
    <property type="protein sequence ID" value="CAF1539847.1"/>
    <property type="molecule type" value="Genomic_DNA"/>
</dbReference>